<evidence type="ECO:0000256" key="10">
    <source>
        <dbReference type="ARBA" id="ARBA00023077"/>
    </source>
</evidence>
<dbReference type="SUPFAM" id="SSF56935">
    <property type="entry name" value="Porins"/>
    <property type="match status" value="1"/>
</dbReference>
<dbReference type="GO" id="GO:0009279">
    <property type="term" value="C:cell outer membrane"/>
    <property type="evidence" value="ECO:0007669"/>
    <property type="project" value="UniProtKB-SubCell"/>
</dbReference>
<dbReference type="InterPro" id="IPR011662">
    <property type="entry name" value="Secretin/TonB_short_N"/>
</dbReference>
<dbReference type="InterPro" id="IPR036942">
    <property type="entry name" value="Beta-barrel_TonB_sf"/>
</dbReference>
<dbReference type="PANTHER" id="PTHR32552:SF74">
    <property type="entry name" value="HYDROXAMATE SIDEROPHORE RECEPTOR FHUE"/>
    <property type="match status" value="1"/>
</dbReference>
<keyword evidence="3 14" id="KW-0813">Transport</keyword>
<dbReference type="Pfam" id="PF00593">
    <property type="entry name" value="TonB_dep_Rec_b-barrel"/>
    <property type="match status" value="1"/>
</dbReference>
<evidence type="ECO:0000256" key="8">
    <source>
        <dbReference type="ARBA" id="ARBA00023004"/>
    </source>
</evidence>
<protein>
    <submittedName>
        <fullName evidence="19">Outer-membrane receptor for ferric coprogen and ferric-rhodotorulic acid</fullName>
    </submittedName>
</protein>
<feature type="domain" description="Secretin/TonB short N-terminal" evidence="18">
    <location>
        <begin position="84"/>
        <end position="134"/>
    </location>
</feature>
<reference evidence="19 20" key="1">
    <citation type="submission" date="2016-11" db="EMBL/GenBank/DDBJ databases">
        <authorList>
            <person name="Jaros S."/>
            <person name="Januszkiewicz K."/>
            <person name="Wedrychowicz H."/>
        </authorList>
    </citation>
    <scope>NUCLEOTIDE SEQUENCE [LARGE SCALE GENOMIC DNA]</scope>
    <source>
        <strain evidence="19 20">DSM 16112</strain>
    </source>
</reference>
<evidence type="ECO:0000256" key="15">
    <source>
        <dbReference type="PROSITE-ProRule" id="PRU10144"/>
    </source>
</evidence>
<keyword evidence="10 16" id="KW-0798">TonB box</keyword>
<dbReference type="STRING" id="1122156.SAMN02745117_01861"/>
<dbReference type="Pfam" id="PF07715">
    <property type="entry name" value="Plug"/>
    <property type="match status" value="1"/>
</dbReference>
<sequence>MQARISLKKSPPGRGRRSTAAPKVSTATENLFFRPAPLALAMALAVGGAGYWPQAVQAQAASRIQIAAQPLGSALHELARQAGLQLTATPDLLAGKTAPAVSGTLTAQQALNQLLAGSGLVANMDGNAVVIRPAPTKTPTPTGSAVNALPEVVVTAALDNSGTTEGTGSYTQTGPSGAATGLGLSLRETPQSVTVMTRQRMDDFKLETLTDVMEQTPGITVVRQGSHVGFQARGASVNLQTDGSRQRSSGYSYFTSTNFSLDNLIDIDRIEVLKGSNGLIAGQGSTGGTVNLVRKRPTREFQARAQASAGSWSNYGVQADISGPLNDSGTLRGRLAATLSDGKGFRDDEESKGRALFGTVELDLTPDTTLGAGLTYRQREERAISLWSSIPIYENDVYVGTRPRSTNMGGALSGYKQDSLNAFVRLEHRFANDWTSKVQVAHENIEIPEMLLYDAGEDIAQATRYLDTKNKTSSLILDVKGPLHLWGREHELLLGAGMYDNQSTFDSNNFGASKHDREQAYGYAAGHFRLAEPLKLITGLRVTRYKASDLTLYGSGGYNESGVLTPYAGLVLDVTRDISLYGSYASIFTPQTAQDEQGRTLDPQEGLSYELGTKGEFFDGRLNASIAHFWMRNDNVAEQTGGKTPGGADAYRAVMGASRRGYELEFSGEVARNWQMQGGYTMNSSSLSSASRYPKHQFKLGTTYRFGDATLQGLSAGIATRWQSKTSVTVASNGRSIEQPAYWLLDAMLRYQINNQLSVSANINNVLDKKYFSDVANASGYGLGYTWGTPRSFDIGVRYDF</sequence>
<dbReference type="InterPro" id="IPR000531">
    <property type="entry name" value="Beta-barrel_TonB"/>
</dbReference>
<dbReference type="CDD" id="cd01347">
    <property type="entry name" value="ligand_gated_channel"/>
    <property type="match status" value="1"/>
</dbReference>
<name>A0A1M5BBF6_9BURK</name>
<dbReference type="OrthoDB" id="174652at2"/>
<keyword evidence="13 14" id="KW-0998">Cell outer membrane</keyword>
<comment type="similarity">
    <text evidence="2 14 16">Belongs to the TonB-dependent receptor family.</text>
</comment>
<keyword evidence="7" id="KW-0732">Signal</keyword>
<evidence type="ECO:0000256" key="13">
    <source>
        <dbReference type="ARBA" id="ARBA00023237"/>
    </source>
</evidence>
<evidence type="ECO:0000256" key="2">
    <source>
        <dbReference type="ARBA" id="ARBA00009810"/>
    </source>
</evidence>
<keyword evidence="4 14" id="KW-1134">Transmembrane beta strand</keyword>
<feature type="short sequence motif" description="TonB C-terminal box" evidence="15">
    <location>
        <begin position="784"/>
        <end position="801"/>
    </location>
</feature>
<dbReference type="GO" id="GO:0015891">
    <property type="term" value="P:siderophore transport"/>
    <property type="evidence" value="ECO:0007669"/>
    <property type="project" value="InterPro"/>
</dbReference>
<keyword evidence="12 19" id="KW-0675">Receptor</keyword>
<dbReference type="PROSITE" id="PS52016">
    <property type="entry name" value="TONB_DEPENDENT_REC_3"/>
    <property type="match status" value="1"/>
</dbReference>
<organism evidence="19 20">
    <name type="scientific">Lampropedia hyalina DSM 16112</name>
    <dbReference type="NCBI Taxonomy" id="1122156"/>
    <lineage>
        <taxon>Bacteria</taxon>
        <taxon>Pseudomonadati</taxon>
        <taxon>Pseudomonadota</taxon>
        <taxon>Betaproteobacteria</taxon>
        <taxon>Burkholderiales</taxon>
        <taxon>Comamonadaceae</taxon>
        <taxon>Lampropedia</taxon>
    </lineage>
</organism>
<keyword evidence="6 14" id="KW-0812">Transmembrane</keyword>
<dbReference type="PROSITE" id="PS01156">
    <property type="entry name" value="TONB_DEPENDENT_REC_2"/>
    <property type="match status" value="1"/>
</dbReference>
<evidence type="ECO:0000256" key="7">
    <source>
        <dbReference type="ARBA" id="ARBA00022729"/>
    </source>
</evidence>
<evidence type="ECO:0000256" key="9">
    <source>
        <dbReference type="ARBA" id="ARBA00023065"/>
    </source>
</evidence>
<feature type="region of interest" description="Disordered" evidence="17">
    <location>
        <begin position="1"/>
        <end position="24"/>
    </location>
</feature>
<evidence type="ECO:0000313" key="19">
    <source>
        <dbReference type="EMBL" id="SHF39755.1"/>
    </source>
</evidence>
<keyword evidence="5" id="KW-0410">Iron transport</keyword>
<evidence type="ECO:0000256" key="1">
    <source>
        <dbReference type="ARBA" id="ARBA00004571"/>
    </source>
</evidence>
<dbReference type="InterPro" id="IPR010105">
    <property type="entry name" value="TonB_sidphr_rcpt"/>
</dbReference>
<dbReference type="EMBL" id="FQUZ01000021">
    <property type="protein sequence ID" value="SHF39755.1"/>
    <property type="molecule type" value="Genomic_DNA"/>
</dbReference>
<keyword evidence="9" id="KW-0406">Ion transport</keyword>
<dbReference type="Gene3D" id="3.55.50.30">
    <property type="match status" value="1"/>
</dbReference>
<dbReference type="InterPro" id="IPR039426">
    <property type="entry name" value="TonB-dep_rcpt-like"/>
</dbReference>
<dbReference type="InterPro" id="IPR037066">
    <property type="entry name" value="Plug_dom_sf"/>
</dbReference>
<evidence type="ECO:0000256" key="3">
    <source>
        <dbReference type="ARBA" id="ARBA00022448"/>
    </source>
</evidence>
<keyword evidence="8" id="KW-0408">Iron</keyword>
<evidence type="ECO:0000256" key="14">
    <source>
        <dbReference type="PROSITE-ProRule" id="PRU01360"/>
    </source>
</evidence>
<dbReference type="Gene3D" id="2.170.130.10">
    <property type="entry name" value="TonB-dependent receptor, plug domain"/>
    <property type="match status" value="1"/>
</dbReference>
<gene>
    <name evidence="19" type="ORF">SAMN02745117_01861</name>
</gene>
<dbReference type="Pfam" id="PF07660">
    <property type="entry name" value="STN"/>
    <property type="match status" value="1"/>
</dbReference>
<keyword evidence="11 14" id="KW-0472">Membrane</keyword>
<evidence type="ECO:0000313" key="20">
    <source>
        <dbReference type="Proteomes" id="UP000184327"/>
    </source>
</evidence>
<dbReference type="PANTHER" id="PTHR32552">
    <property type="entry name" value="FERRICHROME IRON RECEPTOR-RELATED"/>
    <property type="match status" value="1"/>
</dbReference>
<evidence type="ECO:0000259" key="18">
    <source>
        <dbReference type="SMART" id="SM00965"/>
    </source>
</evidence>
<evidence type="ECO:0000256" key="4">
    <source>
        <dbReference type="ARBA" id="ARBA00022452"/>
    </source>
</evidence>
<accession>A0A1M5BBF6</accession>
<dbReference type="SMART" id="SM00965">
    <property type="entry name" value="STN"/>
    <property type="match status" value="1"/>
</dbReference>
<dbReference type="NCBIfam" id="TIGR01783">
    <property type="entry name" value="TonB-siderophor"/>
    <property type="match status" value="1"/>
</dbReference>
<dbReference type="InterPro" id="IPR010917">
    <property type="entry name" value="TonB_rcpt_CS"/>
</dbReference>
<keyword evidence="20" id="KW-1185">Reference proteome</keyword>
<proteinExistence type="inferred from homology"/>
<dbReference type="AlphaFoldDB" id="A0A1M5BBF6"/>
<evidence type="ECO:0000256" key="12">
    <source>
        <dbReference type="ARBA" id="ARBA00023170"/>
    </source>
</evidence>
<evidence type="ECO:0000256" key="5">
    <source>
        <dbReference type="ARBA" id="ARBA00022496"/>
    </source>
</evidence>
<comment type="subcellular location">
    <subcellularLocation>
        <location evidence="1 14">Cell outer membrane</location>
        <topology evidence="1 14">Multi-pass membrane protein</topology>
    </subcellularLocation>
</comment>
<feature type="compositionally biased region" description="Polar residues" evidence="17">
    <location>
        <begin position="163"/>
        <end position="175"/>
    </location>
</feature>
<dbReference type="GO" id="GO:0038023">
    <property type="term" value="F:signaling receptor activity"/>
    <property type="evidence" value="ECO:0007669"/>
    <property type="project" value="InterPro"/>
</dbReference>
<feature type="region of interest" description="Disordered" evidence="17">
    <location>
        <begin position="163"/>
        <end position="182"/>
    </location>
</feature>
<dbReference type="GO" id="GO:0015344">
    <property type="term" value="F:siderophore uptake transmembrane transporter activity"/>
    <property type="evidence" value="ECO:0007669"/>
    <property type="project" value="TreeGrafter"/>
</dbReference>
<evidence type="ECO:0000256" key="11">
    <source>
        <dbReference type="ARBA" id="ARBA00023136"/>
    </source>
</evidence>
<evidence type="ECO:0000256" key="17">
    <source>
        <dbReference type="SAM" id="MobiDB-lite"/>
    </source>
</evidence>
<dbReference type="Gene3D" id="2.40.170.20">
    <property type="entry name" value="TonB-dependent receptor, beta-barrel domain"/>
    <property type="match status" value="1"/>
</dbReference>
<evidence type="ECO:0000256" key="6">
    <source>
        <dbReference type="ARBA" id="ARBA00022692"/>
    </source>
</evidence>
<dbReference type="InterPro" id="IPR012910">
    <property type="entry name" value="Plug_dom"/>
</dbReference>
<dbReference type="Proteomes" id="UP000184327">
    <property type="component" value="Unassembled WGS sequence"/>
</dbReference>
<dbReference type="RefSeq" id="WP_084523117.1">
    <property type="nucleotide sequence ID" value="NZ_FQUZ01000021.1"/>
</dbReference>
<evidence type="ECO:0000256" key="16">
    <source>
        <dbReference type="RuleBase" id="RU003357"/>
    </source>
</evidence>